<keyword evidence="4" id="KW-1185">Reference proteome</keyword>
<keyword evidence="2" id="KW-1133">Transmembrane helix</keyword>
<organism evidence="3 4">
    <name type="scientific">Littorina saxatilis</name>
    <dbReference type="NCBI Taxonomy" id="31220"/>
    <lineage>
        <taxon>Eukaryota</taxon>
        <taxon>Metazoa</taxon>
        <taxon>Spiralia</taxon>
        <taxon>Lophotrochozoa</taxon>
        <taxon>Mollusca</taxon>
        <taxon>Gastropoda</taxon>
        <taxon>Caenogastropoda</taxon>
        <taxon>Littorinimorpha</taxon>
        <taxon>Littorinoidea</taxon>
        <taxon>Littorinidae</taxon>
        <taxon>Littorina</taxon>
    </lineage>
</organism>
<evidence type="ECO:0000256" key="1">
    <source>
        <dbReference type="SAM" id="MobiDB-lite"/>
    </source>
</evidence>
<evidence type="ECO:0008006" key="5">
    <source>
        <dbReference type="Google" id="ProtNLM"/>
    </source>
</evidence>
<evidence type="ECO:0000313" key="3">
    <source>
        <dbReference type="EMBL" id="KAK7110205.1"/>
    </source>
</evidence>
<feature type="transmembrane region" description="Helical" evidence="2">
    <location>
        <begin position="175"/>
        <end position="200"/>
    </location>
</feature>
<evidence type="ECO:0000256" key="2">
    <source>
        <dbReference type="SAM" id="Phobius"/>
    </source>
</evidence>
<proteinExistence type="predicted"/>
<feature type="region of interest" description="Disordered" evidence="1">
    <location>
        <begin position="261"/>
        <end position="291"/>
    </location>
</feature>
<feature type="transmembrane region" description="Helical" evidence="2">
    <location>
        <begin position="29"/>
        <end position="50"/>
    </location>
</feature>
<feature type="transmembrane region" description="Helical" evidence="2">
    <location>
        <begin position="141"/>
        <end position="163"/>
    </location>
</feature>
<feature type="compositionally biased region" description="Basic residues" evidence="1">
    <location>
        <begin position="275"/>
        <end position="291"/>
    </location>
</feature>
<evidence type="ECO:0000313" key="4">
    <source>
        <dbReference type="Proteomes" id="UP001374579"/>
    </source>
</evidence>
<comment type="caution">
    <text evidence="3">The sequence shown here is derived from an EMBL/GenBank/DDBJ whole genome shotgun (WGS) entry which is preliminary data.</text>
</comment>
<keyword evidence="2" id="KW-0472">Membrane</keyword>
<dbReference type="AlphaFoldDB" id="A0AAN9BS66"/>
<dbReference type="Proteomes" id="UP001374579">
    <property type="component" value="Unassembled WGS sequence"/>
</dbReference>
<reference evidence="3 4" key="1">
    <citation type="submission" date="2024-02" db="EMBL/GenBank/DDBJ databases">
        <title>Chromosome-scale genome assembly of the rough periwinkle Littorina saxatilis.</title>
        <authorList>
            <person name="De Jode A."/>
            <person name="Faria R."/>
            <person name="Formenti G."/>
            <person name="Sims Y."/>
            <person name="Smith T.P."/>
            <person name="Tracey A."/>
            <person name="Wood J.M.D."/>
            <person name="Zagrodzka Z.B."/>
            <person name="Johannesson K."/>
            <person name="Butlin R.K."/>
            <person name="Leder E.H."/>
        </authorList>
    </citation>
    <scope>NUCLEOTIDE SEQUENCE [LARGE SCALE GENOMIC DNA]</scope>
    <source>
        <strain evidence="3">Snail1</strain>
        <tissue evidence="3">Muscle</tissue>
    </source>
</reference>
<name>A0AAN9BS66_9CAEN</name>
<protein>
    <recommendedName>
        <fullName evidence="5">G protein-coupled receptor</fullName>
    </recommendedName>
</protein>
<keyword evidence="2" id="KW-0812">Transmembrane</keyword>
<feature type="region of interest" description="Disordered" evidence="1">
    <location>
        <begin position="216"/>
        <end position="244"/>
    </location>
</feature>
<gene>
    <name evidence="3" type="ORF">V1264_014122</name>
</gene>
<accession>A0AAN9BS66</accession>
<sequence length="291" mass="32639">MRCLPKTNTPKAGQAVIFRRLKMFTLAHIFHVFTLVLPQFLQLVFVLGMVHGIRRYRLWLASGKLQLMIAKSCLAHLATNGTCMTSADRSVLKSVVRLCAGKSRSNRIISESAHNVGQLLSVEVYQHLADYVQRELLVTKAVTIFCIPTIFIYSVGFTVGIYFRNHSREARDTFFLVMDVLQLINCGCTFLVLAALLPSFRRALLRRLRKKDMTDSSEVSVGSTLPPRLCLPQSSSSSSDKLGEEGISVVTQEEEIAVQAVAVNTHPKTHIKEYGHHKKHKSRKASRTKQS</sequence>
<dbReference type="EMBL" id="JBAMIC010000003">
    <property type="protein sequence ID" value="KAK7110205.1"/>
    <property type="molecule type" value="Genomic_DNA"/>
</dbReference>